<dbReference type="CDD" id="cd14514">
    <property type="entry name" value="DUSP14-like"/>
    <property type="match status" value="1"/>
</dbReference>
<keyword evidence="7" id="KW-1185">Reference proteome</keyword>
<dbReference type="InterPro" id="IPR052103">
    <property type="entry name" value="Dual_spec_Phospatases"/>
</dbReference>
<dbReference type="PANTHER" id="PTHR45961">
    <property type="entry name" value="IP21249P"/>
    <property type="match status" value="1"/>
</dbReference>
<dbReference type="OrthoDB" id="285418at2759"/>
<dbReference type="PROSITE" id="PS00383">
    <property type="entry name" value="TYR_PHOSPHATASE_1"/>
    <property type="match status" value="1"/>
</dbReference>
<dbReference type="PROSITE" id="PS50056">
    <property type="entry name" value="TYR_PHOSPHATASE_2"/>
    <property type="match status" value="1"/>
</dbReference>
<dbReference type="PANTHER" id="PTHR45961:SF6">
    <property type="entry name" value="IP21249P"/>
    <property type="match status" value="1"/>
</dbReference>
<evidence type="ECO:0000259" key="5">
    <source>
        <dbReference type="PROSITE" id="PS50056"/>
    </source>
</evidence>
<dbReference type="Proteomes" id="UP000282613">
    <property type="component" value="Unassembled WGS sequence"/>
</dbReference>
<evidence type="ECO:0000256" key="2">
    <source>
        <dbReference type="ARBA" id="ARBA00022801"/>
    </source>
</evidence>
<name>A0A0R3VTH7_TAEAS</name>
<evidence type="ECO:0000259" key="4">
    <source>
        <dbReference type="PROSITE" id="PS50054"/>
    </source>
</evidence>
<keyword evidence="2" id="KW-0378">Hydrolase</keyword>
<evidence type="ECO:0000313" key="7">
    <source>
        <dbReference type="Proteomes" id="UP000282613"/>
    </source>
</evidence>
<dbReference type="PROSITE" id="PS50054">
    <property type="entry name" value="TYR_PHOSPHATASE_DUAL"/>
    <property type="match status" value="1"/>
</dbReference>
<evidence type="ECO:0000256" key="1">
    <source>
        <dbReference type="ARBA" id="ARBA00008601"/>
    </source>
</evidence>
<dbReference type="InterPro" id="IPR029021">
    <property type="entry name" value="Prot-tyrosine_phosphatase-like"/>
</dbReference>
<dbReference type="AlphaFoldDB" id="A0A0R3VTH7"/>
<protein>
    <submittedName>
        <fullName evidence="8">Protein-tyrosine-phosphatase</fullName>
    </submittedName>
</protein>
<dbReference type="GO" id="GO:0004721">
    <property type="term" value="F:phosphoprotein phosphatase activity"/>
    <property type="evidence" value="ECO:0007669"/>
    <property type="project" value="UniProtKB-KW"/>
</dbReference>
<dbReference type="SMART" id="SM00195">
    <property type="entry name" value="DSPc"/>
    <property type="match status" value="1"/>
</dbReference>
<proteinExistence type="inferred from homology"/>
<dbReference type="InterPro" id="IPR000387">
    <property type="entry name" value="Tyr_Pase_dom"/>
</dbReference>
<dbReference type="InterPro" id="IPR000340">
    <property type="entry name" value="Dual-sp_phosphatase_cat-dom"/>
</dbReference>
<evidence type="ECO:0000313" key="8">
    <source>
        <dbReference type="WBParaSite" id="TASK_0000054501-mRNA-1"/>
    </source>
</evidence>
<dbReference type="STRING" id="60517.A0A0R3VTH7"/>
<reference evidence="6 7" key="2">
    <citation type="submission" date="2018-11" db="EMBL/GenBank/DDBJ databases">
        <authorList>
            <consortium name="Pathogen Informatics"/>
        </authorList>
    </citation>
    <scope>NUCLEOTIDE SEQUENCE [LARGE SCALE GENOMIC DNA]</scope>
</reference>
<dbReference type="Pfam" id="PF00782">
    <property type="entry name" value="DSPc"/>
    <property type="match status" value="1"/>
</dbReference>
<dbReference type="EMBL" id="UYRS01000074">
    <property type="protein sequence ID" value="VDK21257.1"/>
    <property type="molecule type" value="Genomic_DNA"/>
</dbReference>
<evidence type="ECO:0000256" key="3">
    <source>
        <dbReference type="ARBA" id="ARBA00022912"/>
    </source>
</evidence>
<comment type="similarity">
    <text evidence="1">Belongs to the protein-tyrosine phosphatase family. Non-receptor class dual specificity subfamily.</text>
</comment>
<evidence type="ECO:0000313" key="6">
    <source>
        <dbReference type="EMBL" id="VDK21257.1"/>
    </source>
</evidence>
<dbReference type="Gene3D" id="3.90.190.10">
    <property type="entry name" value="Protein tyrosine phosphatase superfamily"/>
    <property type="match status" value="1"/>
</dbReference>
<accession>A0A0R3VTH7</accession>
<reference evidence="8" key="1">
    <citation type="submission" date="2017-02" db="UniProtKB">
        <authorList>
            <consortium name="WormBaseParasite"/>
        </authorList>
    </citation>
    <scope>IDENTIFICATION</scope>
</reference>
<dbReference type="SUPFAM" id="SSF52799">
    <property type="entry name" value="(Phosphotyrosine protein) phosphatases II"/>
    <property type="match status" value="1"/>
</dbReference>
<organism evidence="8">
    <name type="scientific">Taenia asiatica</name>
    <name type="common">Asian tapeworm</name>
    <dbReference type="NCBI Taxonomy" id="60517"/>
    <lineage>
        <taxon>Eukaryota</taxon>
        <taxon>Metazoa</taxon>
        <taxon>Spiralia</taxon>
        <taxon>Lophotrochozoa</taxon>
        <taxon>Platyhelminthes</taxon>
        <taxon>Cestoda</taxon>
        <taxon>Eucestoda</taxon>
        <taxon>Cyclophyllidea</taxon>
        <taxon>Taeniidae</taxon>
        <taxon>Taenia</taxon>
    </lineage>
</organism>
<dbReference type="InterPro" id="IPR016130">
    <property type="entry name" value="Tyr_Pase_AS"/>
</dbReference>
<sequence>MRISYLNKTGKERSVRLKKTEGMFSQIARINDHLFLSSLEALTPARLQQHGVTQVISAMVEALPAELLADGGSRTRSHVQVCVEDIESADLRAHFDSVADRIDREARRGGRSLVHCVAGVSRSPSLVLAYLVKHSSMTLAEAYDHVHRLRPCIRPNPGFWRQLIAYEIERRGVPSMRFESSLSNLTSRFPSSASTLLWNRLSNAGTSSRYRQQWRGYLHGNY</sequence>
<dbReference type="GO" id="GO:0005737">
    <property type="term" value="C:cytoplasm"/>
    <property type="evidence" value="ECO:0007669"/>
    <property type="project" value="TreeGrafter"/>
</dbReference>
<dbReference type="InterPro" id="IPR020422">
    <property type="entry name" value="TYR_PHOSPHATASE_DUAL_dom"/>
</dbReference>
<dbReference type="WBParaSite" id="TASK_0000054501-mRNA-1">
    <property type="protein sequence ID" value="TASK_0000054501-mRNA-1"/>
    <property type="gene ID" value="TASK_0000054501"/>
</dbReference>
<feature type="domain" description="Tyrosine-protein phosphatase" evidence="4">
    <location>
        <begin position="26"/>
        <end position="172"/>
    </location>
</feature>
<keyword evidence="3" id="KW-0904">Protein phosphatase</keyword>
<gene>
    <name evidence="6" type="ORF">TASK_LOCUS546</name>
</gene>
<feature type="domain" description="Tyrosine specific protein phosphatases" evidence="5">
    <location>
        <begin position="93"/>
        <end position="151"/>
    </location>
</feature>